<evidence type="ECO:0000313" key="2">
    <source>
        <dbReference type="EMBL" id="MCG4528773.1"/>
    </source>
</evidence>
<keyword evidence="1" id="KW-1133">Transmembrane helix</keyword>
<feature type="transmembrane region" description="Helical" evidence="1">
    <location>
        <begin position="112"/>
        <end position="133"/>
    </location>
</feature>
<reference evidence="2 3" key="1">
    <citation type="submission" date="2022-01" db="EMBL/GenBank/DDBJ databases">
        <title>Collection of gut derived symbiotic bacterial strains cultured from healthy donors.</title>
        <authorList>
            <person name="Lin H."/>
            <person name="Kohout C."/>
            <person name="Waligurski E."/>
            <person name="Pamer E.G."/>
        </authorList>
    </citation>
    <scope>NUCLEOTIDE SEQUENCE [LARGE SCALE GENOMIC DNA]</scope>
    <source>
        <strain evidence="2 3">DFI.3.7</strain>
    </source>
</reference>
<dbReference type="Proteomes" id="UP001200313">
    <property type="component" value="Unassembled WGS sequence"/>
</dbReference>
<dbReference type="EMBL" id="JAKNJB010000044">
    <property type="protein sequence ID" value="MCG4528773.1"/>
    <property type="molecule type" value="Genomic_DNA"/>
</dbReference>
<proteinExistence type="predicted"/>
<keyword evidence="1" id="KW-0812">Transmembrane</keyword>
<dbReference type="RefSeq" id="WP_238075032.1">
    <property type="nucleotide sequence ID" value="NZ_JAKNJB010000044.1"/>
</dbReference>
<keyword evidence="1" id="KW-0472">Membrane</keyword>
<comment type="caution">
    <text evidence="2">The sequence shown here is derived from an EMBL/GenBank/DDBJ whole genome shotgun (WGS) entry which is preliminary data.</text>
</comment>
<sequence>MRKAALSLLLWTWTGTTYFFAEVVFKTLRGRPEAISWTMLALAILLAIPLERFGAELPWDCPLWLQTIICGTAITAAELAAGLVLNICLGMAVWDYSTLPGNLWGQICPQFWALWCLLSLPMIVILDWLRYAVEGGEIPHYTMRFYRRITP</sequence>
<dbReference type="Pfam" id="PF06541">
    <property type="entry name" value="ABC_trans_CmpB"/>
    <property type="match status" value="1"/>
</dbReference>
<protein>
    <submittedName>
        <fullName evidence="2">ABC transporter permease</fullName>
    </submittedName>
</protein>
<name>A0ABS9MDC7_9FIRM</name>
<evidence type="ECO:0000256" key="1">
    <source>
        <dbReference type="SAM" id="Phobius"/>
    </source>
</evidence>
<gene>
    <name evidence="2" type="ORF">L0P79_17155</name>
</gene>
<dbReference type="InterPro" id="IPR010540">
    <property type="entry name" value="CmpB_TMEM229"/>
</dbReference>
<evidence type="ECO:0000313" key="3">
    <source>
        <dbReference type="Proteomes" id="UP001200313"/>
    </source>
</evidence>
<organism evidence="2 3">
    <name type="scientific">Intestinimonas massiliensis</name>
    <name type="common">ex Afouda et al. 2020</name>
    <dbReference type="NCBI Taxonomy" id="1673721"/>
    <lineage>
        <taxon>Bacteria</taxon>
        <taxon>Bacillati</taxon>
        <taxon>Bacillota</taxon>
        <taxon>Clostridia</taxon>
        <taxon>Eubacteriales</taxon>
        <taxon>Intestinimonas</taxon>
    </lineage>
</organism>
<accession>A0ABS9MDC7</accession>
<keyword evidence="3" id="KW-1185">Reference proteome</keyword>
<feature type="transmembrane region" description="Helical" evidence="1">
    <location>
        <begin position="37"/>
        <end position="55"/>
    </location>
</feature>
<feature type="transmembrane region" description="Helical" evidence="1">
    <location>
        <begin position="67"/>
        <end position="92"/>
    </location>
</feature>